<evidence type="ECO:0000259" key="2">
    <source>
        <dbReference type="PROSITE" id="PS51819"/>
    </source>
</evidence>
<evidence type="ECO:0000313" key="3">
    <source>
        <dbReference type="EMBL" id="QED49824.1"/>
    </source>
</evidence>
<dbReference type="SUPFAM" id="SSF54593">
    <property type="entry name" value="Glyoxalase/Bleomycin resistance protein/Dihydroxybiphenyl dioxygenase"/>
    <property type="match status" value="1"/>
</dbReference>
<dbReference type="STRING" id="1742359.GCA_001439625_03002"/>
<keyword evidence="4" id="KW-1185">Reference proteome</keyword>
<dbReference type="Pfam" id="PF00903">
    <property type="entry name" value="Glyoxalase"/>
    <property type="match status" value="1"/>
</dbReference>
<dbReference type="KEGG" id="bda:FSZ17_22525"/>
<feature type="domain" description="VOC" evidence="2">
    <location>
        <begin position="8"/>
        <end position="122"/>
    </location>
</feature>
<evidence type="ECO:0000313" key="4">
    <source>
        <dbReference type="Proteomes" id="UP000321555"/>
    </source>
</evidence>
<accession>A0A5B8ZA65</accession>
<dbReference type="GO" id="GO:0046872">
    <property type="term" value="F:metal ion binding"/>
    <property type="evidence" value="ECO:0007669"/>
    <property type="project" value="UniProtKB-KW"/>
</dbReference>
<dbReference type="AlphaFoldDB" id="A0A5B8ZA65"/>
<dbReference type="Proteomes" id="UP000321555">
    <property type="component" value="Chromosome"/>
</dbReference>
<dbReference type="PROSITE" id="PS51819">
    <property type="entry name" value="VOC"/>
    <property type="match status" value="1"/>
</dbReference>
<dbReference type="GO" id="GO:0004462">
    <property type="term" value="F:lactoylglutathione lyase activity"/>
    <property type="evidence" value="ECO:0007669"/>
    <property type="project" value="InterPro"/>
</dbReference>
<dbReference type="EMBL" id="CP042593">
    <property type="protein sequence ID" value="QED49824.1"/>
    <property type="molecule type" value="Genomic_DNA"/>
</dbReference>
<protein>
    <submittedName>
        <fullName evidence="3">VOC family protein</fullName>
    </submittedName>
</protein>
<proteinExistence type="predicted"/>
<dbReference type="InterPro" id="IPR018146">
    <property type="entry name" value="Glyoxalase_1_CS"/>
</dbReference>
<dbReference type="InterPro" id="IPR029068">
    <property type="entry name" value="Glyas_Bleomycin-R_OHBP_Dase"/>
</dbReference>
<reference evidence="4" key="1">
    <citation type="submission" date="2019-08" db="EMBL/GenBank/DDBJ databases">
        <authorList>
            <person name="Zheng X."/>
        </authorList>
    </citation>
    <scope>NUCLEOTIDE SEQUENCE [LARGE SCALE GENOMIC DNA]</scope>
    <source>
        <strain evidence="4">FJAT-25496</strain>
    </source>
</reference>
<dbReference type="OrthoDB" id="9804944at2"/>
<keyword evidence="1" id="KW-0479">Metal-binding</keyword>
<dbReference type="InterPro" id="IPR004360">
    <property type="entry name" value="Glyas_Fos-R_dOase_dom"/>
</dbReference>
<name>A0A5B8ZA65_CYTDA</name>
<gene>
    <name evidence="3" type="ORF">FSZ17_22525</name>
</gene>
<dbReference type="Gene3D" id="3.10.180.10">
    <property type="entry name" value="2,3-Dihydroxybiphenyl 1,2-Dioxygenase, domain 1"/>
    <property type="match status" value="1"/>
</dbReference>
<dbReference type="RefSeq" id="WP_057772630.1">
    <property type="nucleotide sequence ID" value="NZ_CP042593.1"/>
</dbReference>
<organism evidence="3 4">
    <name type="scientific">Cytobacillus dafuensis</name>
    <name type="common">Bacillus dafuensis</name>
    <dbReference type="NCBI Taxonomy" id="1742359"/>
    <lineage>
        <taxon>Bacteria</taxon>
        <taxon>Bacillati</taxon>
        <taxon>Bacillota</taxon>
        <taxon>Bacilli</taxon>
        <taxon>Bacillales</taxon>
        <taxon>Bacillaceae</taxon>
        <taxon>Cytobacillus</taxon>
    </lineage>
</organism>
<evidence type="ECO:0000256" key="1">
    <source>
        <dbReference type="ARBA" id="ARBA00022723"/>
    </source>
</evidence>
<dbReference type="PROSITE" id="PS00934">
    <property type="entry name" value="GLYOXALASE_I_1"/>
    <property type="match status" value="1"/>
</dbReference>
<sequence length="130" mass="14788">MGTNTIQKVRQIGVPVKDLEKAIGFYKNQLGLPLLFNTDSMAFFECNGLRLLLSLPEKEEFAHSSSVIYFQVENIKKAYEDLIDKGVSFIDEPHVVAKIGDTETWMTFFKDSEDNTHALLSEVQIQDFPL</sequence>
<dbReference type="InterPro" id="IPR037523">
    <property type="entry name" value="VOC_core"/>
</dbReference>